<protein>
    <submittedName>
        <fullName evidence="3">Aminotransferase class V-fold PLP-dependent enzyme</fullName>
    </submittedName>
</protein>
<dbReference type="Pfam" id="PF00266">
    <property type="entry name" value="Aminotran_5"/>
    <property type="match status" value="1"/>
</dbReference>
<dbReference type="SUPFAM" id="SSF53383">
    <property type="entry name" value="PLP-dependent transferases"/>
    <property type="match status" value="1"/>
</dbReference>
<dbReference type="Gene3D" id="3.90.1150.10">
    <property type="entry name" value="Aspartate Aminotransferase, domain 1"/>
    <property type="match status" value="1"/>
</dbReference>
<evidence type="ECO:0000313" key="3">
    <source>
        <dbReference type="EMBL" id="QTN36142.1"/>
    </source>
</evidence>
<reference evidence="3" key="1">
    <citation type="submission" date="2020-07" db="EMBL/GenBank/DDBJ databases">
        <title>Genome sequences of bacteria associated with the marine, planktonic diatom Thalassiosira profunda strain ECT2AJA-044.</title>
        <authorList>
            <person name="Gargas C.B."/>
            <person name="Roberts W.R."/>
            <person name="Alverson A.J."/>
        </authorList>
    </citation>
    <scope>NUCLEOTIDE SEQUENCE</scope>
    <source>
        <strain evidence="3">ECT2AJA-044</strain>
    </source>
</reference>
<keyword evidence="1" id="KW-0663">Pyridoxal phosphate</keyword>
<evidence type="ECO:0000259" key="2">
    <source>
        <dbReference type="Pfam" id="PF00266"/>
    </source>
</evidence>
<evidence type="ECO:0000256" key="1">
    <source>
        <dbReference type="ARBA" id="ARBA00022898"/>
    </source>
</evidence>
<dbReference type="InterPro" id="IPR015422">
    <property type="entry name" value="PyrdxlP-dep_Trfase_small"/>
</dbReference>
<gene>
    <name evidence="3" type="ORF">HZ995_01005</name>
</gene>
<dbReference type="RefSeq" id="WP_245168699.1">
    <property type="nucleotide sequence ID" value="NZ_CP060010.1"/>
</dbReference>
<dbReference type="InterPro" id="IPR015421">
    <property type="entry name" value="PyrdxlP-dep_Trfase_major"/>
</dbReference>
<feature type="domain" description="Aminotransferase class V" evidence="2">
    <location>
        <begin position="42"/>
        <end position="399"/>
    </location>
</feature>
<evidence type="ECO:0000313" key="4">
    <source>
        <dbReference type="Proteomes" id="UP000665026"/>
    </source>
</evidence>
<dbReference type="InterPro" id="IPR000192">
    <property type="entry name" value="Aminotrans_V_dom"/>
</dbReference>
<dbReference type="GO" id="GO:0008483">
    <property type="term" value="F:transaminase activity"/>
    <property type="evidence" value="ECO:0007669"/>
    <property type="project" value="UniProtKB-KW"/>
</dbReference>
<proteinExistence type="predicted"/>
<sequence>MKILERFEHELRSGQDPIKAIAAGEIGKGLEIDTPMGRKPLIYADYVASGRALRQVEEFVMAEVLPFYANSHTEQSHCGATMTRMREEARAMVATKCHANPTDHAVIFGGSGATTGLNQLVHLFDVKNTPSVILVGPYEHHSNLLPWRESSAPVIEIKESHGGGVDISHLRATLRSIPKESQIIGAFSAASNVTGVCTNPAPVSRAIKEFGGKVVWDYAGGGPYLPISMSPGGVDIDAIVCSPHKFIGGPGASGVLIIRRDAVMTQAPSRPGGGTVVFVNETTHDYVARLEQREEGGTPNVIGDIRAALAMIVKDVIGEGNIAKRNLELSSRAFDAWSNHPNLRLLAPDHTSRLPIFSFVPLDNDGQRIDYKDFTRALSDHYGIQARGGCSCAGPYVHQLLDIDDETSANLRADLLAGDYTGKPGFVRLNLSYLMDEATVLYILAAIPALISAYNAKTPVAAA</sequence>
<name>A0A975EQS4_9RHOB</name>
<organism evidence="3 4">
    <name type="scientific">Cognatishimia activa</name>
    <dbReference type="NCBI Taxonomy" id="1715691"/>
    <lineage>
        <taxon>Bacteria</taxon>
        <taxon>Pseudomonadati</taxon>
        <taxon>Pseudomonadota</taxon>
        <taxon>Alphaproteobacteria</taxon>
        <taxon>Rhodobacterales</taxon>
        <taxon>Paracoccaceae</taxon>
        <taxon>Cognatishimia</taxon>
    </lineage>
</organism>
<dbReference type="AlphaFoldDB" id="A0A975EQS4"/>
<dbReference type="EMBL" id="CP060010">
    <property type="protein sequence ID" value="QTN36142.1"/>
    <property type="molecule type" value="Genomic_DNA"/>
</dbReference>
<accession>A0A975EQS4</accession>
<dbReference type="Gene3D" id="3.40.640.10">
    <property type="entry name" value="Type I PLP-dependent aspartate aminotransferase-like (Major domain)"/>
    <property type="match status" value="1"/>
</dbReference>
<dbReference type="PANTHER" id="PTHR43686">
    <property type="entry name" value="SULFURTRANSFERASE-RELATED"/>
    <property type="match status" value="1"/>
</dbReference>
<dbReference type="KEGG" id="cact:HZ995_01005"/>
<dbReference type="InterPro" id="IPR015424">
    <property type="entry name" value="PyrdxlP-dep_Trfase"/>
</dbReference>
<dbReference type="Proteomes" id="UP000665026">
    <property type="component" value="Chromosome"/>
</dbReference>
<keyword evidence="3" id="KW-0032">Aminotransferase</keyword>
<keyword evidence="3" id="KW-0808">Transferase</keyword>
<dbReference type="PANTHER" id="PTHR43686:SF1">
    <property type="entry name" value="AMINOTRAN_5 DOMAIN-CONTAINING PROTEIN"/>
    <property type="match status" value="1"/>
</dbReference>